<keyword evidence="2" id="KW-0812">Transmembrane</keyword>
<gene>
    <name evidence="3" type="ORF">KAJ83_18125</name>
</gene>
<dbReference type="EMBL" id="JAGMWN010000013">
    <property type="protein sequence ID" value="MBP5858942.1"/>
    <property type="molecule type" value="Genomic_DNA"/>
</dbReference>
<sequence>MSAKQLVRANITAFGGPRRGAWRRLGALSIFLADGVVERLHFTDGSNDPFIHDPRDGSPMSPEMAERLKEFSEALKDRESHVNSFIETHEIEMAEGSIDLHEVQAGIDGLKANLERMVASQMERMGHLAIAGSVASILGLALAVYLLWPDRWDPDGDFDGDGNPNYTDGDDDNDGTPDDEDRYPMDKDLQCFPPPWLGECLTGDSGVVPRYYAEMLTTKGFYTVPHFSMQRIY</sequence>
<reference evidence="3" key="1">
    <citation type="submission" date="2021-04" db="EMBL/GenBank/DDBJ databases">
        <authorList>
            <person name="Zhang D.-C."/>
        </authorList>
    </citation>
    <scope>NUCLEOTIDE SEQUENCE</scope>
    <source>
        <strain evidence="3">CGMCC 1.15697</strain>
    </source>
</reference>
<accession>A0A8J7V4C8</accession>
<dbReference type="Proteomes" id="UP000672602">
    <property type="component" value="Unassembled WGS sequence"/>
</dbReference>
<dbReference type="AlphaFoldDB" id="A0A8J7V4C8"/>
<protein>
    <submittedName>
        <fullName evidence="3">Uncharacterized protein</fullName>
    </submittedName>
</protein>
<evidence type="ECO:0000313" key="4">
    <source>
        <dbReference type="Proteomes" id="UP000672602"/>
    </source>
</evidence>
<dbReference type="RefSeq" id="WP_210683530.1">
    <property type="nucleotide sequence ID" value="NZ_JAGMWN010000013.1"/>
</dbReference>
<feature type="compositionally biased region" description="Acidic residues" evidence="1">
    <location>
        <begin position="168"/>
        <end position="181"/>
    </location>
</feature>
<evidence type="ECO:0000313" key="3">
    <source>
        <dbReference type="EMBL" id="MBP5858942.1"/>
    </source>
</evidence>
<keyword evidence="2" id="KW-0472">Membrane</keyword>
<keyword evidence="4" id="KW-1185">Reference proteome</keyword>
<comment type="caution">
    <text evidence="3">The sequence shown here is derived from an EMBL/GenBank/DDBJ whole genome shotgun (WGS) entry which is preliminary data.</text>
</comment>
<feature type="region of interest" description="Disordered" evidence="1">
    <location>
        <begin position="157"/>
        <end position="187"/>
    </location>
</feature>
<organism evidence="3 4">
    <name type="scientific">Marivibrio halodurans</name>
    <dbReference type="NCBI Taxonomy" id="2039722"/>
    <lineage>
        <taxon>Bacteria</taxon>
        <taxon>Pseudomonadati</taxon>
        <taxon>Pseudomonadota</taxon>
        <taxon>Alphaproteobacteria</taxon>
        <taxon>Rhodospirillales</taxon>
        <taxon>Rhodospirillaceae</taxon>
        <taxon>Marivibrio</taxon>
    </lineage>
</organism>
<feature type="transmembrane region" description="Helical" evidence="2">
    <location>
        <begin position="126"/>
        <end position="148"/>
    </location>
</feature>
<evidence type="ECO:0000256" key="2">
    <source>
        <dbReference type="SAM" id="Phobius"/>
    </source>
</evidence>
<keyword evidence="2" id="KW-1133">Transmembrane helix</keyword>
<evidence type="ECO:0000256" key="1">
    <source>
        <dbReference type="SAM" id="MobiDB-lite"/>
    </source>
</evidence>
<name>A0A8J7V4C8_9PROT</name>
<proteinExistence type="predicted"/>